<organism evidence="1 2">
    <name type="scientific">Microcystis viridis FACHB-1342</name>
    <dbReference type="NCBI Taxonomy" id="2692900"/>
    <lineage>
        <taxon>Bacteria</taxon>
        <taxon>Bacillati</taxon>
        <taxon>Cyanobacteriota</taxon>
        <taxon>Cyanophyceae</taxon>
        <taxon>Oscillatoriophycideae</taxon>
        <taxon>Chroococcales</taxon>
        <taxon>Microcystaceae</taxon>
        <taxon>Microcystis</taxon>
    </lineage>
</organism>
<dbReference type="EMBL" id="JACJSV010000001">
    <property type="protein sequence ID" value="MBD2598830.1"/>
    <property type="molecule type" value="Genomic_DNA"/>
</dbReference>
<dbReference type="Proteomes" id="UP000648873">
    <property type="component" value="Unassembled WGS sequence"/>
</dbReference>
<evidence type="ECO:0000313" key="2">
    <source>
        <dbReference type="Proteomes" id="UP000648873"/>
    </source>
</evidence>
<name>A0ABR8G6D3_MICVR</name>
<reference evidence="1 2" key="1">
    <citation type="journal article" date="2020" name="ISME J.">
        <title>Comparative genomics reveals insights into cyanobacterial evolution and habitat adaptation.</title>
        <authorList>
            <person name="Chen M.Y."/>
            <person name="Teng W.K."/>
            <person name="Zhao L."/>
            <person name="Hu C.X."/>
            <person name="Zhou Y.K."/>
            <person name="Han B.P."/>
            <person name="Song L.R."/>
            <person name="Shu W.S."/>
        </authorList>
    </citation>
    <scope>NUCLEOTIDE SEQUENCE [LARGE SCALE GENOMIC DNA]</scope>
    <source>
        <strain evidence="1 2">FACHB-1342</strain>
    </source>
</reference>
<keyword evidence="2" id="KW-1185">Reference proteome</keyword>
<gene>
    <name evidence="1" type="ORF">H6G40_00785</name>
</gene>
<dbReference type="RefSeq" id="WP_069474827.1">
    <property type="nucleotide sequence ID" value="NZ_JACJSV010000001.1"/>
</dbReference>
<evidence type="ECO:0000313" key="1">
    <source>
        <dbReference type="EMBL" id="MBD2598830.1"/>
    </source>
</evidence>
<protein>
    <submittedName>
        <fullName evidence="1">Uncharacterized protein</fullName>
    </submittedName>
</protein>
<accession>A0ABR8G6D3</accession>
<comment type="caution">
    <text evidence="1">The sequence shown here is derived from an EMBL/GenBank/DDBJ whole genome shotgun (WGS) entry which is preliminary data.</text>
</comment>
<sequence>MLLSTPETIQHILWQGPLELDNEQIAEEKFRFMSPLAEEKFRFMSPLAEENFGFMSPLAEENFRFISPPSQPSYVPIVSIGQPEVWPLAKLYSGAIPSWLKVKQNEAKFFLVRFACSLRNSGEDKFQITQAKFSVDLLPDNQQNRAIAFDLYPLEINQEIKRNCKVSLSPNIKFKEAQASLGGTDFALEYPELQPTIIATGVGEYKADWEYRKAQGKGVQGSKFMHMIVKVPKNMQLVRTKLNLTARLEQNGNPLVKWLFKTDIKKVPSDCLTVNLVS</sequence>
<proteinExistence type="predicted"/>